<organism evidence="1">
    <name type="scientific">marine sediment metagenome</name>
    <dbReference type="NCBI Taxonomy" id="412755"/>
    <lineage>
        <taxon>unclassified sequences</taxon>
        <taxon>metagenomes</taxon>
        <taxon>ecological metagenomes</taxon>
    </lineage>
</organism>
<name>A0A0F9NXM4_9ZZZZ</name>
<dbReference type="AlphaFoldDB" id="A0A0F9NXM4"/>
<comment type="caution">
    <text evidence="1">The sequence shown here is derived from an EMBL/GenBank/DDBJ whole genome shotgun (WGS) entry which is preliminary data.</text>
</comment>
<protein>
    <submittedName>
        <fullName evidence="1">Uncharacterized protein</fullName>
    </submittedName>
</protein>
<proteinExistence type="predicted"/>
<accession>A0A0F9NXM4</accession>
<evidence type="ECO:0000313" key="1">
    <source>
        <dbReference type="EMBL" id="KKM93645.1"/>
    </source>
</evidence>
<reference evidence="1" key="1">
    <citation type="journal article" date="2015" name="Nature">
        <title>Complex archaea that bridge the gap between prokaryotes and eukaryotes.</title>
        <authorList>
            <person name="Spang A."/>
            <person name="Saw J.H."/>
            <person name="Jorgensen S.L."/>
            <person name="Zaremba-Niedzwiedzka K."/>
            <person name="Martijn J."/>
            <person name="Lind A.E."/>
            <person name="van Eijk R."/>
            <person name="Schleper C."/>
            <person name="Guy L."/>
            <person name="Ettema T.J."/>
        </authorList>
    </citation>
    <scope>NUCLEOTIDE SEQUENCE</scope>
</reference>
<gene>
    <name evidence="1" type="ORF">LCGC14_1206320</name>
</gene>
<sequence length="96" mass="11044">MEEAIIEAETKAWEALARYKFHMFGYWSAIWVHLNKISGEKRPNPWKKLVDIAKKEVTAKVIFTGTAAELIPFLAKHPEAQKKNIKIIPKEKEAPT</sequence>
<dbReference type="EMBL" id="LAZR01006238">
    <property type="protein sequence ID" value="KKM93645.1"/>
    <property type="molecule type" value="Genomic_DNA"/>
</dbReference>